<evidence type="ECO:0000256" key="3">
    <source>
        <dbReference type="ARBA" id="ARBA00023002"/>
    </source>
</evidence>
<reference evidence="6 7" key="1">
    <citation type="submission" date="2024-02" db="EMBL/GenBank/DDBJ databases">
        <title>A novel Wenzhouxiangellaceae bacterium, isolated from coastal sediments.</title>
        <authorList>
            <person name="Du Z.-J."/>
            <person name="Ye Y.-Q."/>
            <person name="Zhang X.-Y."/>
        </authorList>
    </citation>
    <scope>NUCLEOTIDE SEQUENCE [LARGE SCALE GENOMIC DNA]</scope>
    <source>
        <strain evidence="6 7">CH-27</strain>
    </source>
</reference>
<comment type="caution">
    <text evidence="6">The sequence shown here is derived from an EMBL/GenBank/DDBJ whole genome shotgun (WGS) entry which is preliminary data.</text>
</comment>
<keyword evidence="3" id="KW-0560">Oxidoreductase</keyword>
<dbReference type="EMBL" id="JAZHOG010000002">
    <property type="protein sequence ID" value="MEJ8566608.1"/>
    <property type="molecule type" value="Genomic_DNA"/>
</dbReference>
<evidence type="ECO:0000259" key="5">
    <source>
        <dbReference type="SMART" id="SM00702"/>
    </source>
</evidence>
<keyword evidence="7" id="KW-1185">Reference proteome</keyword>
<feature type="domain" description="Prolyl 4-hydroxylase alpha subunit" evidence="5">
    <location>
        <begin position="39"/>
        <end position="232"/>
    </location>
</feature>
<feature type="region of interest" description="Disordered" evidence="4">
    <location>
        <begin position="305"/>
        <end position="324"/>
    </location>
</feature>
<accession>A0AAW9RCV4</accession>
<evidence type="ECO:0000256" key="2">
    <source>
        <dbReference type="ARBA" id="ARBA00022964"/>
    </source>
</evidence>
<gene>
    <name evidence="6" type="ORF">V3330_03120</name>
</gene>
<evidence type="ECO:0000256" key="1">
    <source>
        <dbReference type="ARBA" id="ARBA00001961"/>
    </source>
</evidence>
<keyword evidence="2" id="KW-0223">Dioxygenase</keyword>
<name>A0AAW9RCV4_9GAMM</name>
<dbReference type="PANTHER" id="PTHR12117">
    <property type="entry name" value="HISTONE ACETYLTRANSFERASE COMPLEX"/>
    <property type="match status" value="1"/>
</dbReference>
<comment type="cofactor">
    <cofactor evidence="1">
        <name>L-ascorbate</name>
        <dbReference type="ChEBI" id="CHEBI:38290"/>
    </cofactor>
</comment>
<dbReference type="GO" id="GO:0016705">
    <property type="term" value="F:oxidoreductase activity, acting on paired donors, with incorporation or reduction of molecular oxygen"/>
    <property type="evidence" value="ECO:0007669"/>
    <property type="project" value="InterPro"/>
</dbReference>
<dbReference type="GO" id="GO:0005506">
    <property type="term" value="F:iron ion binding"/>
    <property type="evidence" value="ECO:0007669"/>
    <property type="project" value="InterPro"/>
</dbReference>
<dbReference type="InterPro" id="IPR051842">
    <property type="entry name" value="uS12_prolyl_hydroxylase"/>
</dbReference>
<evidence type="ECO:0000313" key="7">
    <source>
        <dbReference type="Proteomes" id="UP001359886"/>
    </source>
</evidence>
<dbReference type="GO" id="GO:0031418">
    <property type="term" value="F:L-ascorbic acid binding"/>
    <property type="evidence" value="ECO:0007669"/>
    <property type="project" value="InterPro"/>
</dbReference>
<dbReference type="SMART" id="SM00702">
    <property type="entry name" value="P4Hc"/>
    <property type="match status" value="1"/>
</dbReference>
<dbReference type="AlphaFoldDB" id="A0AAW9RCV4"/>
<dbReference type="Pfam" id="PF13640">
    <property type="entry name" value="2OG-FeII_Oxy_3"/>
    <property type="match status" value="1"/>
</dbReference>
<dbReference type="InterPro" id="IPR044862">
    <property type="entry name" value="Pro_4_hyd_alph_FE2OG_OXY"/>
</dbReference>
<dbReference type="Gene3D" id="2.60.120.620">
    <property type="entry name" value="q2cbj1_9rhob like domain"/>
    <property type="match status" value="1"/>
</dbReference>
<evidence type="ECO:0000313" key="6">
    <source>
        <dbReference type="EMBL" id="MEJ8566608.1"/>
    </source>
</evidence>
<dbReference type="InterPro" id="IPR006620">
    <property type="entry name" value="Pro_4_hyd_alph"/>
</dbReference>
<protein>
    <submittedName>
        <fullName evidence="6">2OG-Fe(II) oxygenase</fullName>
    </submittedName>
</protein>
<dbReference type="Proteomes" id="UP001359886">
    <property type="component" value="Unassembled WGS sequence"/>
</dbReference>
<sequence length="358" mass="41194">MNTSISERVDPAALGREISSEVTGRVEAWRERFRDASPFRHVVIDDFFDGAFCSELVSQFPTFDERKAINENGEIGGKATQEKVRGLGPAYKRLDDLVRGEAFRGLVGRITGISDLQYDPYYFGGGTHENRAGQDLDPHVDFNYHPVTRQHRRLNLIVYLNDTWQDDWGGSLQLHRDPYRPPAEDEIVTVTPLMNRCVIFETNEHSWHGFRRIELPPGQEHRSRRSFALYYYTDTRPSDETAQEHSTVYVERHLPERFQPGRTLDGEDMQELRVLLARRDQHLRRLYLNIQRLYGEVNRLRAMTAPPLGSGSEADATGGAPDPSTAALRARIHELEQSTSWRVTAPLRALKRLLRRQD</sequence>
<organism evidence="6 7">
    <name type="scientific">Elongatibacter sediminis</name>
    <dbReference type="NCBI Taxonomy" id="3119006"/>
    <lineage>
        <taxon>Bacteria</taxon>
        <taxon>Pseudomonadati</taxon>
        <taxon>Pseudomonadota</taxon>
        <taxon>Gammaproteobacteria</taxon>
        <taxon>Chromatiales</taxon>
        <taxon>Wenzhouxiangellaceae</taxon>
        <taxon>Elongatibacter</taxon>
    </lineage>
</organism>
<dbReference type="PANTHER" id="PTHR12117:SF0">
    <property type="entry name" value="PROLYL 3-HYDROXYLASE OGFOD1"/>
    <property type="match status" value="1"/>
</dbReference>
<dbReference type="RefSeq" id="WP_354693932.1">
    <property type="nucleotide sequence ID" value="NZ_JAZHOG010000002.1"/>
</dbReference>
<dbReference type="GO" id="GO:0051213">
    <property type="term" value="F:dioxygenase activity"/>
    <property type="evidence" value="ECO:0007669"/>
    <property type="project" value="UniProtKB-KW"/>
</dbReference>
<proteinExistence type="predicted"/>
<evidence type="ECO:0000256" key="4">
    <source>
        <dbReference type="SAM" id="MobiDB-lite"/>
    </source>
</evidence>